<proteinExistence type="predicted"/>
<keyword evidence="3" id="KW-1185">Reference proteome</keyword>
<accession>G7GYZ1</accession>
<dbReference type="Proteomes" id="UP000035088">
    <property type="component" value="Unassembled WGS sequence"/>
</dbReference>
<reference evidence="2 3" key="1">
    <citation type="submission" date="2011-11" db="EMBL/GenBank/DDBJ databases">
        <title>Whole genome shotgun sequence of Gordonia araii NBRC 100433.</title>
        <authorList>
            <person name="Yoshida Y."/>
            <person name="Hosoyama A."/>
            <person name="Tsuchikane K."/>
            <person name="Katsumata H."/>
            <person name="Yamazaki S."/>
            <person name="Fujita N."/>
        </authorList>
    </citation>
    <scope>NUCLEOTIDE SEQUENCE [LARGE SCALE GENOMIC DNA]</scope>
    <source>
        <strain evidence="2 3">NBRC 100433</strain>
    </source>
</reference>
<dbReference type="EMBL" id="BAEE01000021">
    <property type="protein sequence ID" value="GAB08816.1"/>
    <property type="molecule type" value="Genomic_DNA"/>
</dbReference>
<feature type="compositionally biased region" description="Polar residues" evidence="1">
    <location>
        <begin position="13"/>
        <end position="22"/>
    </location>
</feature>
<dbReference type="AlphaFoldDB" id="G7GYZ1"/>
<evidence type="ECO:0000256" key="1">
    <source>
        <dbReference type="SAM" id="MobiDB-lite"/>
    </source>
</evidence>
<gene>
    <name evidence="2" type="ORF">GOARA_021_00530</name>
</gene>
<evidence type="ECO:0000313" key="2">
    <source>
        <dbReference type="EMBL" id="GAB08816.1"/>
    </source>
</evidence>
<organism evidence="2 3">
    <name type="scientific">Gordonia araii NBRC 100433</name>
    <dbReference type="NCBI Taxonomy" id="1073574"/>
    <lineage>
        <taxon>Bacteria</taxon>
        <taxon>Bacillati</taxon>
        <taxon>Actinomycetota</taxon>
        <taxon>Actinomycetes</taxon>
        <taxon>Mycobacteriales</taxon>
        <taxon>Gordoniaceae</taxon>
        <taxon>Gordonia</taxon>
    </lineage>
</organism>
<feature type="region of interest" description="Disordered" evidence="1">
    <location>
        <begin position="1"/>
        <end position="23"/>
    </location>
</feature>
<protein>
    <submittedName>
        <fullName evidence="2">Uncharacterized protein</fullName>
    </submittedName>
</protein>
<evidence type="ECO:0000313" key="3">
    <source>
        <dbReference type="Proteomes" id="UP000035088"/>
    </source>
</evidence>
<name>G7GYZ1_9ACTN</name>
<comment type="caution">
    <text evidence="2">The sequence shown here is derived from an EMBL/GenBank/DDBJ whole genome shotgun (WGS) entry which is preliminary data.</text>
</comment>
<sequence>MGDVDTGAHRHPFTTSEPSTQVGDGEIAIKHLLTRDNTVLDVEQILQQGGRLGHAASMCAAGSEATARTFSRHAVCGPGQIVNNADV</sequence>